<dbReference type="Pfam" id="PF21006">
    <property type="entry name" value="NHase_beta_N"/>
    <property type="match status" value="1"/>
</dbReference>
<dbReference type="AlphaFoldDB" id="A0A0W0YPM0"/>
<keyword evidence="2" id="KW-0378">Hydrolase</keyword>
<dbReference type="SUPFAM" id="SSF50090">
    <property type="entry name" value="Electron transport accessory proteins"/>
    <property type="match status" value="1"/>
</dbReference>
<dbReference type="InterPro" id="IPR042262">
    <property type="entry name" value="CN_hydtase_beta_C"/>
</dbReference>
<dbReference type="eggNOG" id="ENOG5032V56">
    <property type="taxonomic scope" value="Bacteria"/>
</dbReference>
<reference evidence="2 3" key="1">
    <citation type="submission" date="2015-11" db="EMBL/GenBank/DDBJ databases">
        <title>Genomic analysis of 38 Legionella species identifies large and diverse effector repertoires.</title>
        <authorList>
            <person name="Burstein D."/>
            <person name="Amaro F."/>
            <person name="Zusman T."/>
            <person name="Lifshitz Z."/>
            <person name="Cohen O."/>
            <person name="Gilbert J.A."/>
            <person name="Pupko T."/>
            <person name="Shuman H.A."/>
            <person name="Segal G."/>
        </authorList>
    </citation>
    <scope>NUCLEOTIDE SEQUENCE [LARGE SCALE GENOMIC DNA]</scope>
    <source>
        <strain evidence="2 3">Mt.St.Helens-4</strain>
    </source>
</reference>
<dbReference type="Gene3D" id="1.10.472.20">
    <property type="entry name" value="Nitrile hydratase, beta subunit"/>
    <property type="match status" value="1"/>
</dbReference>
<dbReference type="OrthoDB" id="7856991at2"/>
<dbReference type="STRING" id="28087.Lsai_1197"/>
<accession>A0A0W0YPM0</accession>
<gene>
    <name evidence="2" type="primary">scnB</name>
    <name evidence="2" type="ORF">Lsai_1197</name>
</gene>
<protein>
    <submittedName>
        <fullName evidence="2">Thiocyanate hydrolase subunit beta</fullName>
        <ecNumber evidence="2">3.5.5.8</ecNumber>
    </submittedName>
</protein>
<evidence type="ECO:0000259" key="1">
    <source>
        <dbReference type="Pfam" id="PF21006"/>
    </source>
</evidence>
<feature type="domain" description="Nitrile hydratase beta subunit-like N-terminal" evidence="1">
    <location>
        <begin position="42"/>
        <end position="134"/>
    </location>
</feature>
<dbReference type="Proteomes" id="UP000054621">
    <property type="component" value="Unassembled WGS sequence"/>
</dbReference>
<evidence type="ECO:0000313" key="2">
    <source>
        <dbReference type="EMBL" id="KTD58590.1"/>
    </source>
</evidence>
<dbReference type="InterPro" id="IPR049054">
    <property type="entry name" value="CN_hydtase_beta-like_N"/>
</dbReference>
<dbReference type="EMBL" id="LNYV01000013">
    <property type="protein sequence ID" value="KTD58590.1"/>
    <property type="molecule type" value="Genomic_DNA"/>
</dbReference>
<dbReference type="InterPro" id="IPR008990">
    <property type="entry name" value="Elect_transpt_acc-like_dom_sf"/>
</dbReference>
<evidence type="ECO:0000313" key="3">
    <source>
        <dbReference type="Proteomes" id="UP000054621"/>
    </source>
</evidence>
<dbReference type="PATRIC" id="fig|28087.4.peg.1274"/>
<dbReference type="RefSeq" id="WP_027271832.1">
    <property type="nucleotide sequence ID" value="NZ_CAAAJE010000025.1"/>
</dbReference>
<name>A0A0W0YPM0_9GAMM</name>
<organism evidence="2 3">
    <name type="scientific">Legionella sainthelensi</name>
    <dbReference type="NCBI Taxonomy" id="28087"/>
    <lineage>
        <taxon>Bacteria</taxon>
        <taxon>Pseudomonadati</taxon>
        <taxon>Pseudomonadota</taxon>
        <taxon>Gammaproteobacteria</taxon>
        <taxon>Legionellales</taxon>
        <taxon>Legionellaceae</taxon>
        <taxon>Legionella</taxon>
    </lineage>
</organism>
<dbReference type="EC" id="3.5.5.8" evidence="2"/>
<dbReference type="GO" id="GO:0018760">
    <property type="term" value="F:thiocyanate hydrolase activity"/>
    <property type="evidence" value="ECO:0007669"/>
    <property type="project" value="UniProtKB-EC"/>
</dbReference>
<proteinExistence type="predicted"/>
<sequence length="142" mass="16324">MSHISENYTSLLEVIRKLVPVSRQEMDLPFSLTPEAAQAILHVVHDIGGQPDGPLDKSLHETELWEMLTHATSECLAWRGYWVSEERRRQENDLGVTLYCGTPYYARWLLAATKMLLDKGLITPDELMLKLDQIKKREEACK</sequence>
<comment type="caution">
    <text evidence="2">The sequence shown here is derived from an EMBL/GenBank/DDBJ whole genome shotgun (WGS) entry which is preliminary data.</text>
</comment>